<feature type="binding site" evidence="9">
    <location>
        <position position="245"/>
    </location>
    <ligand>
        <name>substrate</name>
    </ligand>
</feature>
<comment type="caution">
    <text evidence="12">The sequence shown here is derived from an EMBL/GenBank/DDBJ whole genome shotgun (WGS) entry which is preliminary data.</text>
</comment>
<feature type="binding site" evidence="10">
    <location>
        <position position="79"/>
    </location>
    <ligand>
        <name>NAD(+)</name>
        <dbReference type="ChEBI" id="CHEBI:57540"/>
    </ligand>
</feature>
<dbReference type="InterPro" id="IPR028357">
    <property type="entry name" value="UDPglc_DH_bac"/>
</dbReference>
<dbReference type="InterPro" id="IPR014026">
    <property type="entry name" value="UDP-Glc/GDP-Man_DH_dimer"/>
</dbReference>
<keyword evidence="5 7" id="KW-0520">NAD</keyword>
<feature type="binding site" evidence="10">
    <location>
        <position position="312"/>
    </location>
    <ligand>
        <name>NAD(+)</name>
        <dbReference type="ChEBI" id="CHEBI:57540"/>
    </ligand>
</feature>
<feature type="binding site" evidence="10">
    <location>
        <position position="251"/>
    </location>
    <ligand>
        <name>NAD(+)</name>
        <dbReference type="ChEBI" id="CHEBI:57540"/>
    </ligand>
</feature>
<dbReference type="Pfam" id="PF03721">
    <property type="entry name" value="UDPG_MGDP_dh_N"/>
    <property type="match status" value="1"/>
</dbReference>
<dbReference type="EC" id="1.1.1.22" evidence="3 7"/>
<evidence type="ECO:0000256" key="3">
    <source>
        <dbReference type="ARBA" id="ARBA00012954"/>
    </source>
</evidence>
<feature type="domain" description="UDP-glucose/GDP-mannose dehydrogenase C-terminal" evidence="11">
    <location>
        <begin position="298"/>
        <end position="401"/>
    </location>
</feature>
<dbReference type="PANTHER" id="PTHR43750:SF3">
    <property type="entry name" value="UDP-GLUCOSE 6-DEHYDROGENASE TUAD"/>
    <property type="match status" value="1"/>
</dbReference>
<dbReference type="InterPro" id="IPR036291">
    <property type="entry name" value="NAD(P)-bd_dom_sf"/>
</dbReference>
<dbReference type="Pfam" id="PF00984">
    <property type="entry name" value="UDPG_MGDP_dh"/>
    <property type="match status" value="1"/>
</dbReference>
<feature type="binding site" evidence="9">
    <location>
        <begin position="237"/>
        <end position="241"/>
    </location>
    <ligand>
        <name>substrate</name>
    </ligand>
</feature>
<dbReference type="Proteomes" id="UP000660745">
    <property type="component" value="Unassembled WGS sequence"/>
</dbReference>
<feature type="binding site" evidence="10">
    <location>
        <position position="30"/>
    </location>
    <ligand>
        <name>NAD(+)</name>
        <dbReference type="ChEBI" id="CHEBI:57540"/>
    </ligand>
</feature>
<dbReference type="GO" id="GO:0000271">
    <property type="term" value="P:polysaccharide biosynthetic process"/>
    <property type="evidence" value="ECO:0007669"/>
    <property type="project" value="InterPro"/>
</dbReference>
<dbReference type="InterPro" id="IPR001732">
    <property type="entry name" value="UDP-Glc/GDP-Man_DH_N"/>
</dbReference>
<dbReference type="PIRSF" id="PIRSF000124">
    <property type="entry name" value="UDPglc_GDPman_dh"/>
    <property type="match status" value="1"/>
</dbReference>
<dbReference type="Gene3D" id="3.40.50.720">
    <property type="entry name" value="NAD(P)-binding Rossmann-like Domain"/>
    <property type="match status" value="2"/>
</dbReference>
<evidence type="ECO:0000313" key="13">
    <source>
        <dbReference type="Proteomes" id="UP000660745"/>
    </source>
</evidence>
<keyword evidence="4 7" id="KW-0560">Oxidoreductase</keyword>
<dbReference type="InterPro" id="IPR014027">
    <property type="entry name" value="UDP-Glc/GDP-Man_DH_C"/>
</dbReference>
<comment type="catalytic activity">
    <reaction evidence="6 7">
        <text>UDP-alpha-D-glucose + 2 NAD(+) + H2O = UDP-alpha-D-glucuronate + 2 NADH + 3 H(+)</text>
        <dbReference type="Rhea" id="RHEA:23596"/>
        <dbReference type="ChEBI" id="CHEBI:15377"/>
        <dbReference type="ChEBI" id="CHEBI:15378"/>
        <dbReference type="ChEBI" id="CHEBI:57540"/>
        <dbReference type="ChEBI" id="CHEBI:57945"/>
        <dbReference type="ChEBI" id="CHEBI:58052"/>
        <dbReference type="ChEBI" id="CHEBI:58885"/>
        <dbReference type="EC" id="1.1.1.22"/>
    </reaction>
</comment>
<reference evidence="12" key="1">
    <citation type="journal article" date="2014" name="Int. J. Syst. Evol. Microbiol.">
        <title>Complete genome sequence of Corynebacterium casei LMG S-19264T (=DSM 44701T), isolated from a smear-ripened cheese.</title>
        <authorList>
            <consortium name="US DOE Joint Genome Institute (JGI-PGF)"/>
            <person name="Walter F."/>
            <person name="Albersmeier A."/>
            <person name="Kalinowski J."/>
            <person name="Ruckert C."/>
        </authorList>
    </citation>
    <scope>NUCLEOTIDE SEQUENCE</scope>
    <source>
        <strain evidence="12">CGMCC 4.7430</strain>
    </source>
</reference>
<name>A0A918E5A3_9ACTN</name>
<reference evidence="12" key="2">
    <citation type="submission" date="2020-09" db="EMBL/GenBank/DDBJ databases">
        <authorList>
            <person name="Sun Q."/>
            <person name="Zhou Y."/>
        </authorList>
    </citation>
    <scope>NUCLEOTIDE SEQUENCE</scope>
    <source>
        <strain evidence="12">CGMCC 4.7430</strain>
    </source>
</reference>
<organism evidence="12 13">
    <name type="scientific">Nonomuraea glycinis</name>
    <dbReference type="NCBI Taxonomy" id="2047744"/>
    <lineage>
        <taxon>Bacteria</taxon>
        <taxon>Bacillati</taxon>
        <taxon>Actinomycetota</taxon>
        <taxon>Actinomycetes</taxon>
        <taxon>Streptosporangiales</taxon>
        <taxon>Streptosporangiaceae</taxon>
        <taxon>Nonomuraea</taxon>
    </lineage>
</organism>
<evidence type="ECO:0000256" key="1">
    <source>
        <dbReference type="ARBA" id="ARBA00004701"/>
    </source>
</evidence>
<dbReference type="RefSeq" id="WP_189138509.1">
    <property type="nucleotide sequence ID" value="NZ_BMNK01000003.1"/>
</dbReference>
<proteinExistence type="inferred from homology"/>
<feature type="binding site" evidence="10">
    <location>
        <position position="114"/>
    </location>
    <ligand>
        <name>NAD(+)</name>
        <dbReference type="ChEBI" id="CHEBI:57540"/>
    </ligand>
</feature>
<evidence type="ECO:0000256" key="8">
    <source>
        <dbReference type="PIRSR" id="PIRSR500134-1"/>
    </source>
</evidence>
<dbReference type="PANTHER" id="PTHR43750">
    <property type="entry name" value="UDP-GLUCOSE 6-DEHYDROGENASE TUAD"/>
    <property type="match status" value="1"/>
</dbReference>
<dbReference type="InterPro" id="IPR036220">
    <property type="entry name" value="UDP-Glc/GDP-Man_DH_C_sf"/>
</dbReference>
<gene>
    <name evidence="12" type="primary">ugdH</name>
    <name evidence="12" type="ORF">GCM10012278_22960</name>
</gene>
<dbReference type="NCBIfam" id="TIGR03026">
    <property type="entry name" value="NDP-sugDHase"/>
    <property type="match status" value="1"/>
</dbReference>
<feature type="active site" description="Nucleophile" evidence="8">
    <location>
        <position position="248"/>
    </location>
</feature>
<dbReference type="GO" id="GO:0051287">
    <property type="term" value="F:NAD binding"/>
    <property type="evidence" value="ECO:0007669"/>
    <property type="project" value="InterPro"/>
</dbReference>
<evidence type="ECO:0000256" key="7">
    <source>
        <dbReference type="PIRNR" id="PIRNR000124"/>
    </source>
</evidence>
<feature type="binding site" evidence="9">
    <location>
        <position position="192"/>
    </location>
    <ligand>
        <name>substrate</name>
    </ligand>
</feature>
<dbReference type="AlphaFoldDB" id="A0A918E5A3"/>
<protein>
    <recommendedName>
        <fullName evidence="3 7">UDP-glucose 6-dehydrogenase</fullName>
        <ecNumber evidence="3 7">1.1.1.22</ecNumber>
    </recommendedName>
</protein>
<evidence type="ECO:0000259" key="11">
    <source>
        <dbReference type="SMART" id="SM00984"/>
    </source>
</evidence>
<dbReference type="InterPro" id="IPR008927">
    <property type="entry name" value="6-PGluconate_DH-like_C_sf"/>
</dbReference>
<dbReference type="Pfam" id="PF03720">
    <property type="entry name" value="UDPG_MGDP_dh_C"/>
    <property type="match status" value="1"/>
</dbReference>
<feature type="binding site" evidence="10">
    <location>
        <position position="35"/>
    </location>
    <ligand>
        <name>NAD(+)</name>
        <dbReference type="ChEBI" id="CHEBI:57540"/>
    </ligand>
</feature>
<dbReference type="SUPFAM" id="SSF52413">
    <property type="entry name" value="UDP-glucose/GDP-mannose dehydrogenase C-terminal domain"/>
    <property type="match status" value="1"/>
</dbReference>
<dbReference type="SMART" id="SM00984">
    <property type="entry name" value="UDPG_MGDP_dh_C"/>
    <property type="match status" value="1"/>
</dbReference>
<dbReference type="EMBL" id="BMNK01000003">
    <property type="protein sequence ID" value="GGP05060.1"/>
    <property type="molecule type" value="Genomic_DNA"/>
</dbReference>
<dbReference type="GO" id="GO:0003979">
    <property type="term" value="F:UDP-glucose 6-dehydrogenase activity"/>
    <property type="evidence" value="ECO:0007669"/>
    <property type="project" value="UniProtKB-EC"/>
</dbReference>
<dbReference type="InterPro" id="IPR017476">
    <property type="entry name" value="UDP-Glc/GDP-Man"/>
</dbReference>
<dbReference type="PIRSF" id="PIRSF500134">
    <property type="entry name" value="UDPglc_DH_bac"/>
    <property type="match status" value="1"/>
</dbReference>
<evidence type="ECO:0000256" key="4">
    <source>
        <dbReference type="ARBA" id="ARBA00023002"/>
    </source>
</evidence>
<dbReference type="SUPFAM" id="SSF51735">
    <property type="entry name" value="NAD(P)-binding Rossmann-fold domains"/>
    <property type="match status" value="1"/>
</dbReference>
<evidence type="ECO:0000256" key="6">
    <source>
        <dbReference type="ARBA" id="ARBA00047473"/>
    </source>
</evidence>
<evidence type="ECO:0000256" key="9">
    <source>
        <dbReference type="PIRSR" id="PIRSR500134-2"/>
    </source>
</evidence>
<comment type="pathway">
    <text evidence="1">Nucleotide-sugar biosynthesis; UDP-alpha-D-glucuronate biosynthesis; UDP-alpha-D-glucuronate from UDP-alpha-D-glucose: step 1/1.</text>
</comment>
<evidence type="ECO:0000256" key="2">
    <source>
        <dbReference type="ARBA" id="ARBA00006601"/>
    </source>
</evidence>
<evidence type="ECO:0000313" key="12">
    <source>
        <dbReference type="EMBL" id="GGP05060.1"/>
    </source>
</evidence>
<sequence length="424" mass="45940">MLITVVGLGYVGLTAAVGLAESGHKVIGIDHNPDRIELLQRKIIPFHEPGLEAALSTVAIDFRTETTELTDAVIVAVSTPLLPGDEVDTREVRKVIGTVISSVQAPSLIIVKSTIPPGTSDELVNEFPELRERYIHNPEFLSQGQALADWRTPDRLVLGLWNQALLPLVEELYHDLSAPRVVTAPREAEMVKYASNAFLATKISFANEIARWCETHQINVDDVIKGVSLDPRMGQGFWRPGLGYGDSCLGKDVALLTRRARDSGRTMLLLESVTEVNTRQQMFPMYLVHDISPAPDVAVLGLLYEPGSDDMRAAPSLRLLPALAARAARLRVWDPVLTAETVQALFPGVDQVEDVTAAVTGATVIIALTEFPEVTGLDWHTVAQAAAPGCLVIDAKNMLDQTGVISAGLTYRGVGRVPADVEEP</sequence>
<dbReference type="Gene3D" id="1.20.5.100">
    <property type="entry name" value="Cytochrome c1, transmembrane anchor, C-terminal"/>
    <property type="match status" value="1"/>
</dbReference>
<evidence type="ECO:0000256" key="5">
    <source>
        <dbReference type="ARBA" id="ARBA00023027"/>
    </source>
</evidence>
<accession>A0A918E5A3</accession>
<dbReference type="SUPFAM" id="SSF48179">
    <property type="entry name" value="6-phosphogluconate dehydrogenase C-terminal domain-like"/>
    <property type="match status" value="1"/>
</dbReference>
<comment type="similarity">
    <text evidence="2 7">Belongs to the UDP-glucose/GDP-mannose dehydrogenase family.</text>
</comment>
<keyword evidence="13" id="KW-1185">Reference proteome</keyword>
<evidence type="ECO:0000256" key="10">
    <source>
        <dbReference type="PIRSR" id="PIRSR500134-3"/>
    </source>
</evidence>